<organism evidence="2 3">
    <name type="scientific">Caerostris extrusa</name>
    <name type="common">Bark spider</name>
    <name type="synonym">Caerostris bankana</name>
    <dbReference type="NCBI Taxonomy" id="172846"/>
    <lineage>
        <taxon>Eukaryota</taxon>
        <taxon>Metazoa</taxon>
        <taxon>Ecdysozoa</taxon>
        <taxon>Arthropoda</taxon>
        <taxon>Chelicerata</taxon>
        <taxon>Arachnida</taxon>
        <taxon>Araneae</taxon>
        <taxon>Araneomorphae</taxon>
        <taxon>Entelegynae</taxon>
        <taxon>Araneoidea</taxon>
        <taxon>Araneidae</taxon>
        <taxon>Caerostris</taxon>
    </lineage>
</organism>
<evidence type="ECO:0000313" key="2">
    <source>
        <dbReference type="EMBL" id="GIY82873.1"/>
    </source>
</evidence>
<protein>
    <submittedName>
        <fullName evidence="2">Uncharacterized protein</fullName>
    </submittedName>
</protein>
<evidence type="ECO:0000256" key="1">
    <source>
        <dbReference type="SAM" id="MobiDB-lite"/>
    </source>
</evidence>
<gene>
    <name evidence="2" type="primary">AVEN_252456_1</name>
    <name evidence="2" type="ORF">CEXT_209851</name>
</gene>
<dbReference type="EMBL" id="BPLR01016299">
    <property type="protein sequence ID" value="GIY82873.1"/>
    <property type="molecule type" value="Genomic_DNA"/>
</dbReference>
<accession>A0AAV4WKQ2</accession>
<evidence type="ECO:0000313" key="3">
    <source>
        <dbReference type="Proteomes" id="UP001054945"/>
    </source>
</evidence>
<reference evidence="2 3" key="1">
    <citation type="submission" date="2021-06" db="EMBL/GenBank/DDBJ databases">
        <title>Caerostris extrusa draft genome.</title>
        <authorList>
            <person name="Kono N."/>
            <person name="Arakawa K."/>
        </authorList>
    </citation>
    <scope>NUCLEOTIDE SEQUENCE [LARGE SCALE GENOMIC DNA]</scope>
</reference>
<comment type="caution">
    <text evidence="2">The sequence shown here is derived from an EMBL/GenBank/DDBJ whole genome shotgun (WGS) entry which is preliminary data.</text>
</comment>
<dbReference type="Proteomes" id="UP001054945">
    <property type="component" value="Unassembled WGS sequence"/>
</dbReference>
<feature type="region of interest" description="Disordered" evidence="1">
    <location>
        <begin position="148"/>
        <end position="175"/>
    </location>
</feature>
<proteinExistence type="predicted"/>
<keyword evidence="3" id="KW-1185">Reference proteome</keyword>
<dbReference type="AlphaFoldDB" id="A0AAV4WKQ2"/>
<name>A0AAV4WKQ2_CAEEX</name>
<sequence>MQLEWYQVEFIQYVIDTIFYMPGNGFQGEDFLRINVFGPTFPRSLNGKRKRLDSRPNWKGGGSPGNQIAERLFSVAAEMAAYPRIADDNLHVALEYSYLNQGPLDAAEFQPSCQLPYADCAAQAYRYSPMARSYSRLPVRLHAKPVPHGVQAAAPSRPSLQHGAPTLPRPAEPFR</sequence>